<evidence type="ECO:0000313" key="1">
    <source>
        <dbReference type="EMBL" id="GAG02351.1"/>
    </source>
</evidence>
<reference evidence="1" key="1">
    <citation type="journal article" date="2014" name="Front. Microbiol.">
        <title>High frequency of phylogenetically diverse reductive dehalogenase-homologous genes in deep subseafloor sedimentary metagenomes.</title>
        <authorList>
            <person name="Kawai M."/>
            <person name="Futagami T."/>
            <person name="Toyoda A."/>
            <person name="Takaki Y."/>
            <person name="Nishi S."/>
            <person name="Hori S."/>
            <person name="Arai W."/>
            <person name="Tsubouchi T."/>
            <person name="Morono Y."/>
            <person name="Uchiyama I."/>
            <person name="Ito T."/>
            <person name="Fujiyama A."/>
            <person name="Inagaki F."/>
            <person name="Takami H."/>
        </authorList>
    </citation>
    <scope>NUCLEOTIDE SEQUENCE</scope>
    <source>
        <strain evidence="1">Expedition CK06-06</strain>
    </source>
</reference>
<organism evidence="1">
    <name type="scientific">marine sediment metagenome</name>
    <dbReference type="NCBI Taxonomy" id="412755"/>
    <lineage>
        <taxon>unclassified sequences</taxon>
        <taxon>metagenomes</taxon>
        <taxon>ecological metagenomes</taxon>
    </lineage>
</organism>
<proteinExistence type="predicted"/>
<dbReference type="EMBL" id="BARS01025281">
    <property type="protein sequence ID" value="GAG02351.1"/>
    <property type="molecule type" value="Genomic_DNA"/>
</dbReference>
<comment type="caution">
    <text evidence="1">The sequence shown here is derived from an EMBL/GenBank/DDBJ whole genome shotgun (WGS) entry which is preliminary data.</text>
</comment>
<gene>
    <name evidence="1" type="ORF">S01H1_39977</name>
</gene>
<protein>
    <submittedName>
        <fullName evidence="1">Uncharacterized protein</fullName>
    </submittedName>
</protein>
<sequence>MLITEPNRAHVKTEQNAIAEIVNTDIPTYNGILIIGDRKAV</sequence>
<dbReference type="AlphaFoldDB" id="X0VP59"/>
<accession>X0VP59</accession>
<name>X0VP59_9ZZZZ</name>